<accession>A0AAD6B1B0</accession>
<feature type="non-terminal residue" evidence="1">
    <location>
        <position position="67"/>
    </location>
</feature>
<gene>
    <name evidence="1" type="ORF">JOQ06_007550</name>
</gene>
<reference evidence="1" key="1">
    <citation type="submission" date="2022-11" db="EMBL/GenBank/DDBJ databases">
        <title>Chromosome-level genome of Pogonophryne albipinna.</title>
        <authorList>
            <person name="Jo E."/>
        </authorList>
    </citation>
    <scope>NUCLEOTIDE SEQUENCE</scope>
    <source>
        <strain evidence="1">SGF0006</strain>
        <tissue evidence="1">Muscle</tissue>
    </source>
</reference>
<dbReference type="Proteomes" id="UP001219934">
    <property type="component" value="Unassembled WGS sequence"/>
</dbReference>
<evidence type="ECO:0000313" key="1">
    <source>
        <dbReference type="EMBL" id="KAJ4934768.1"/>
    </source>
</evidence>
<comment type="caution">
    <text evidence="1">The sequence shown here is derived from an EMBL/GenBank/DDBJ whole genome shotgun (WGS) entry which is preliminary data.</text>
</comment>
<dbReference type="AlphaFoldDB" id="A0AAD6B1B0"/>
<proteinExistence type="predicted"/>
<evidence type="ECO:0000313" key="2">
    <source>
        <dbReference type="Proteomes" id="UP001219934"/>
    </source>
</evidence>
<protein>
    <submittedName>
        <fullName evidence="1">Uncharacterized protein</fullName>
    </submittedName>
</protein>
<keyword evidence="2" id="KW-1185">Reference proteome</keyword>
<organism evidence="1 2">
    <name type="scientific">Pogonophryne albipinna</name>
    <dbReference type="NCBI Taxonomy" id="1090488"/>
    <lineage>
        <taxon>Eukaryota</taxon>
        <taxon>Metazoa</taxon>
        <taxon>Chordata</taxon>
        <taxon>Craniata</taxon>
        <taxon>Vertebrata</taxon>
        <taxon>Euteleostomi</taxon>
        <taxon>Actinopterygii</taxon>
        <taxon>Neopterygii</taxon>
        <taxon>Teleostei</taxon>
        <taxon>Neoteleostei</taxon>
        <taxon>Acanthomorphata</taxon>
        <taxon>Eupercaria</taxon>
        <taxon>Perciformes</taxon>
        <taxon>Notothenioidei</taxon>
        <taxon>Pogonophryne</taxon>
    </lineage>
</organism>
<dbReference type="EMBL" id="JAPTMU010000012">
    <property type="protein sequence ID" value="KAJ4934768.1"/>
    <property type="molecule type" value="Genomic_DNA"/>
</dbReference>
<name>A0AAD6B1B0_9TELE</name>
<sequence length="67" mass="7147">MCQGCWQQRQGEGGGPSQAANSPFCWAVKQAPVLHMAEGRVTSGLQTQLIVSAADMIDVGILQTEMQ</sequence>